<dbReference type="SMART" id="SM00367">
    <property type="entry name" value="LRR_CC"/>
    <property type="match status" value="2"/>
</dbReference>
<name>A0A8C4NKS0_EPTBU</name>
<reference evidence="1" key="2">
    <citation type="submission" date="2025-09" db="UniProtKB">
        <authorList>
            <consortium name="Ensembl"/>
        </authorList>
    </citation>
    <scope>IDENTIFICATION</scope>
</reference>
<sequence length="173" mass="19459">MQPYPARLLLQPFHVQTPGPQAFLAISLRGGPSGSEASSHPCTLAWSLMEGNDGRFSPAVLEKLLGESSEQLLHLDLANCHWITNESLESVAMLCPNLHILVLSSCDRIPPREFRNLSSLQRLQRLVLYRTRIDVSCLRSLCSFYSLAVLLFIKPLQVNLEFYGNVKLRRDVV</sequence>
<accession>A0A8C4NKS0</accession>
<reference evidence="1" key="1">
    <citation type="submission" date="2025-08" db="UniProtKB">
        <authorList>
            <consortium name="Ensembl"/>
        </authorList>
    </citation>
    <scope>IDENTIFICATION</scope>
</reference>
<protein>
    <submittedName>
        <fullName evidence="1">Uncharacterized protein</fullName>
    </submittedName>
</protein>
<dbReference type="SUPFAM" id="SSF52047">
    <property type="entry name" value="RNI-like"/>
    <property type="match status" value="1"/>
</dbReference>
<dbReference type="Gene3D" id="3.80.10.10">
    <property type="entry name" value="Ribonuclease Inhibitor"/>
    <property type="match status" value="1"/>
</dbReference>
<evidence type="ECO:0000313" key="1">
    <source>
        <dbReference type="Ensembl" id="ENSEBUP00000004133.1"/>
    </source>
</evidence>
<dbReference type="Ensembl" id="ENSEBUT00000004552.1">
    <property type="protein sequence ID" value="ENSEBUP00000004133.1"/>
    <property type="gene ID" value="ENSEBUG00000002944.1"/>
</dbReference>
<organism evidence="1 2">
    <name type="scientific">Eptatretus burgeri</name>
    <name type="common">Inshore hagfish</name>
    <dbReference type="NCBI Taxonomy" id="7764"/>
    <lineage>
        <taxon>Eukaryota</taxon>
        <taxon>Metazoa</taxon>
        <taxon>Chordata</taxon>
        <taxon>Craniata</taxon>
        <taxon>Vertebrata</taxon>
        <taxon>Cyclostomata</taxon>
        <taxon>Myxini</taxon>
        <taxon>Myxiniformes</taxon>
        <taxon>Myxinidae</taxon>
        <taxon>Eptatretinae</taxon>
        <taxon>Eptatretus</taxon>
    </lineage>
</organism>
<keyword evidence="2" id="KW-1185">Reference proteome</keyword>
<dbReference type="InterPro" id="IPR032675">
    <property type="entry name" value="LRR_dom_sf"/>
</dbReference>
<proteinExistence type="predicted"/>
<dbReference type="Proteomes" id="UP000694388">
    <property type="component" value="Unplaced"/>
</dbReference>
<evidence type="ECO:0000313" key="2">
    <source>
        <dbReference type="Proteomes" id="UP000694388"/>
    </source>
</evidence>
<dbReference type="InterPro" id="IPR006553">
    <property type="entry name" value="Leu-rich_rpt_Cys-con_subtyp"/>
</dbReference>
<dbReference type="AlphaFoldDB" id="A0A8C4NKS0"/>